<proteinExistence type="predicted"/>
<name>A0ABU7MKP1_9BACT</name>
<keyword evidence="1" id="KW-0812">Transmembrane</keyword>
<gene>
    <name evidence="2" type="ORF">V2E24_00640</name>
</gene>
<feature type="transmembrane region" description="Helical" evidence="1">
    <location>
        <begin position="87"/>
        <end position="111"/>
    </location>
</feature>
<keyword evidence="1" id="KW-1133">Transmembrane helix</keyword>
<reference evidence="2" key="1">
    <citation type="submission" date="2024-01" db="EMBL/GenBank/DDBJ databases">
        <title>Genome sequence of Mycoplasma ciconiae type strain DSM 25251.</title>
        <authorList>
            <person name="Spergser J."/>
        </authorList>
    </citation>
    <scope>NUCLEOTIDE SEQUENCE [LARGE SCALE GENOMIC DNA]</scope>
    <source>
        <strain evidence="2">DSM 25251</strain>
    </source>
</reference>
<dbReference type="Proteomes" id="UP001344817">
    <property type="component" value="Unassembled WGS sequence"/>
</dbReference>
<accession>A0ABU7MKP1</accession>
<organism evidence="2 3">
    <name type="scientific">Mycoplasmopsis ciconiae</name>
    <dbReference type="NCBI Taxonomy" id="561067"/>
    <lineage>
        <taxon>Bacteria</taxon>
        <taxon>Bacillati</taxon>
        <taxon>Mycoplasmatota</taxon>
        <taxon>Mycoplasmoidales</taxon>
        <taxon>Metamycoplasmataceae</taxon>
        <taxon>Mycoplasmopsis</taxon>
    </lineage>
</organism>
<evidence type="ECO:0000256" key="1">
    <source>
        <dbReference type="SAM" id="Phobius"/>
    </source>
</evidence>
<sequence>MSKNIEFSDQIKPSLDEKEKEKIINLLVSVYDQEYEDVSKLDDTDLQKLLIKRQEQKISDKNNPNKFWIYKGLPDIKYYKTKTSSKAGVLVVVIFVVLLLSLFVIFMLYAFKNHGVI</sequence>
<protein>
    <submittedName>
        <fullName evidence="2">Uncharacterized protein</fullName>
    </submittedName>
</protein>
<keyword evidence="1" id="KW-0472">Membrane</keyword>
<dbReference type="EMBL" id="JAZDWZ010000002">
    <property type="protein sequence ID" value="MEE3928084.1"/>
    <property type="molecule type" value="Genomic_DNA"/>
</dbReference>
<dbReference type="RefSeq" id="WP_330500498.1">
    <property type="nucleotide sequence ID" value="NZ_JAZDWZ010000002.1"/>
</dbReference>
<comment type="caution">
    <text evidence="2">The sequence shown here is derived from an EMBL/GenBank/DDBJ whole genome shotgun (WGS) entry which is preliminary data.</text>
</comment>
<evidence type="ECO:0000313" key="2">
    <source>
        <dbReference type="EMBL" id="MEE3928084.1"/>
    </source>
</evidence>
<evidence type="ECO:0000313" key="3">
    <source>
        <dbReference type="Proteomes" id="UP001344817"/>
    </source>
</evidence>
<keyword evidence="3" id="KW-1185">Reference proteome</keyword>